<proteinExistence type="predicted"/>
<protein>
    <submittedName>
        <fullName evidence="1">Uncharacterized protein</fullName>
    </submittedName>
</protein>
<organism evidence="1 2">
    <name type="scientific">Helianthus annuus</name>
    <name type="common">Common sunflower</name>
    <dbReference type="NCBI Taxonomy" id="4232"/>
    <lineage>
        <taxon>Eukaryota</taxon>
        <taxon>Viridiplantae</taxon>
        <taxon>Streptophyta</taxon>
        <taxon>Embryophyta</taxon>
        <taxon>Tracheophyta</taxon>
        <taxon>Spermatophyta</taxon>
        <taxon>Magnoliopsida</taxon>
        <taxon>eudicotyledons</taxon>
        <taxon>Gunneridae</taxon>
        <taxon>Pentapetalae</taxon>
        <taxon>asterids</taxon>
        <taxon>campanulids</taxon>
        <taxon>Asterales</taxon>
        <taxon>Asteraceae</taxon>
        <taxon>Asteroideae</taxon>
        <taxon>Heliantheae alliance</taxon>
        <taxon>Heliantheae</taxon>
        <taxon>Helianthus</taxon>
    </lineage>
</organism>
<dbReference type="Proteomes" id="UP000215914">
    <property type="component" value="Unassembled WGS sequence"/>
</dbReference>
<keyword evidence="2" id="KW-1185">Reference proteome</keyword>
<gene>
    <name evidence="1" type="ORF">HanXRQr2_Chr09g0369201</name>
</gene>
<reference evidence="1" key="1">
    <citation type="journal article" date="2017" name="Nature">
        <title>The sunflower genome provides insights into oil metabolism, flowering and Asterid evolution.</title>
        <authorList>
            <person name="Badouin H."/>
            <person name="Gouzy J."/>
            <person name="Grassa C.J."/>
            <person name="Murat F."/>
            <person name="Staton S.E."/>
            <person name="Cottret L."/>
            <person name="Lelandais-Briere C."/>
            <person name="Owens G.L."/>
            <person name="Carrere S."/>
            <person name="Mayjonade B."/>
            <person name="Legrand L."/>
            <person name="Gill N."/>
            <person name="Kane N.C."/>
            <person name="Bowers J.E."/>
            <person name="Hubner S."/>
            <person name="Bellec A."/>
            <person name="Berard A."/>
            <person name="Berges H."/>
            <person name="Blanchet N."/>
            <person name="Boniface M.C."/>
            <person name="Brunel D."/>
            <person name="Catrice O."/>
            <person name="Chaidir N."/>
            <person name="Claudel C."/>
            <person name="Donnadieu C."/>
            <person name="Faraut T."/>
            <person name="Fievet G."/>
            <person name="Helmstetter N."/>
            <person name="King M."/>
            <person name="Knapp S.J."/>
            <person name="Lai Z."/>
            <person name="Le Paslier M.C."/>
            <person name="Lippi Y."/>
            <person name="Lorenzon L."/>
            <person name="Mandel J.R."/>
            <person name="Marage G."/>
            <person name="Marchand G."/>
            <person name="Marquand E."/>
            <person name="Bret-Mestries E."/>
            <person name="Morien E."/>
            <person name="Nambeesan S."/>
            <person name="Nguyen T."/>
            <person name="Pegot-Espagnet P."/>
            <person name="Pouilly N."/>
            <person name="Raftis F."/>
            <person name="Sallet E."/>
            <person name="Schiex T."/>
            <person name="Thomas J."/>
            <person name="Vandecasteele C."/>
            <person name="Vares D."/>
            <person name="Vear F."/>
            <person name="Vautrin S."/>
            <person name="Crespi M."/>
            <person name="Mangin B."/>
            <person name="Burke J.M."/>
            <person name="Salse J."/>
            <person name="Munos S."/>
            <person name="Vincourt P."/>
            <person name="Rieseberg L.H."/>
            <person name="Langlade N.B."/>
        </authorList>
    </citation>
    <scope>NUCLEOTIDE SEQUENCE</scope>
    <source>
        <tissue evidence="1">Leaves</tissue>
    </source>
</reference>
<dbReference type="EMBL" id="MNCJ02000324">
    <property type="protein sequence ID" value="KAF5789271.1"/>
    <property type="molecule type" value="Genomic_DNA"/>
</dbReference>
<dbReference type="AlphaFoldDB" id="A0A9K3I3R3"/>
<evidence type="ECO:0000313" key="1">
    <source>
        <dbReference type="EMBL" id="KAF5789271.1"/>
    </source>
</evidence>
<sequence>MFGGGCCVSGGGVSGGGCCVSGAMVRGWVKGVVDLFAKRCRWCPVVPRDARVVPVVRRGAGGRLKCGFGFGAVIFGMCS</sequence>
<name>A0A9K3I3R3_HELAN</name>
<comment type="caution">
    <text evidence="1">The sequence shown here is derived from an EMBL/GenBank/DDBJ whole genome shotgun (WGS) entry which is preliminary data.</text>
</comment>
<reference evidence="1" key="2">
    <citation type="submission" date="2020-06" db="EMBL/GenBank/DDBJ databases">
        <title>Helianthus annuus Genome sequencing and assembly Release 2.</title>
        <authorList>
            <person name="Gouzy J."/>
            <person name="Langlade N."/>
            <person name="Munos S."/>
        </authorList>
    </citation>
    <scope>NUCLEOTIDE SEQUENCE</scope>
    <source>
        <tissue evidence="1">Leaves</tissue>
    </source>
</reference>
<dbReference type="Gramene" id="mRNA:HanXRQr2_Chr09g0369201">
    <property type="protein sequence ID" value="CDS:HanXRQr2_Chr09g0369201.1"/>
    <property type="gene ID" value="HanXRQr2_Chr09g0369201"/>
</dbReference>
<accession>A0A9K3I3R3</accession>
<evidence type="ECO:0000313" key="2">
    <source>
        <dbReference type="Proteomes" id="UP000215914"/>
    </source>
</evidence>